<keyword evidence="2" id="KW-1185">Reference proteome</keyword>
<dbReference type="Proteomes" id="UP000499080">
    <property type="component" value="Unassembled WGS sequence"/>
</dbReference>
<comment type="caution">
    <text evidence="1">The sequence shown here is derived from an EMBL/GenBank/DDBJ whole genome shotgun (WGS) entry which is preliminary data.</text>
</comment>
<dbReference type="EMBL" id="BGPR01001940">
    <property type="protein sequence ID" value="GBM64705.1"/>
    <property type="molecule type" value="Genomic_DNA"/>
</dbReference>
<dbReference type="OrthoDB" id="6431605at2759"/>
<proteinExistence type="predicted"/>
<name>A0A4Y2HH98_ARAVE</name>
<evidence type="ECO:0000313" key="1">
    <source>
        <dbReference type="EMBL" id="GBM64705.1"/>
    </source>
</evidence>
<gene>
    <name evidence="1" type="ORF">AVEN_175200_1</name>
</gene>
<evidence type="ECO:0000313" key="2">
    <source>
        <dbReference type="Proteomes" id="UP000499080"/>
    </source>
</evidence>
<dbReference type="AlphaFoldDB" id="A0A4Y2HH98"/>
<sequence length="122" mass="14242">MIAKYIAYAIPKTRKKYIIPILEKLRDVNYTFNDMNEFQKYGKTEYRSNVIDLFSHLMRNDRADSQPPPSFHTFLQGILDVNILIGWIINKNVKELILLSQADPKRRDKSSPSTLNGSKPRK</sequence>
<protein>
    <submittedName>
        <fullName evidence="1">Uncharacterized protein</fullName>
    </submittedName>
</protein>
<accession>A0A4Y2HH98</accession>
<reference evidence="1 2" key="1">
    <citation type="journal article" date="2019" name="Sci. Rep.">
        <title>Orb-weaving spider Araneus ventricosus genome elucidates the spidroin gene catalogue.</title>
        <authorList>
            <person name="Kono N."/>
            <person name="Nakamura H."/>
            <person name="Ohtoshi R."/>
            <person name="Moran D.A.P."/>
            <person name="Shinohara A."/>
            <person name="Yoshida Y."/>
            <person name="Fujiwara M."/>
            <person name="Mori M."/>
            <person name="Tomita M."/>
            <person name="Arakawa K."/>
        </authorList>
    </citation>
    <scope>NUCLEOTIDE SEQUENCE [LARGE SCALE GENOMIC DNA]</scope>
</reference>
<organism evidence="1 2">
    <name type="scientific">Araneus ventricosus</name>
    <name type="common">Orbweaver spider</name>
    <name type="synonym">Epeira ventricosa</name>
    <dbReference type="NCBI Taxonomy" id="182803"/>
    <lineage>
        <taxon>Eukaryota</taxon>
        <taxon>Metazoa</taxon>
        <taxon>Ecdysozoa</taxon>
        <taxon>Arthropoda</taxon>
        <taxon>Chelicerata</taxon>
        <taxon>Arachnida</taxon>
        <taxon>Araneae</taxon>
        <taxon>Araneomorphae</taxon>
        <taxon>Entelegynae</taxon>
        <taxon>Araneoidea</taxon>
        <taxon>Araneidae</taxon>
        <taxon>Araneus</taxon>
    </lineage>
</organism>